<dbReference type="PANTHER" id="PTHR43795">
    <property type="entry name" value="BIFUNCTIONAL ASPARTATE AMINOTRANSFERASE AND GLUTAMATE/ASPARTATE-PREPHENATE AMINOTRANSFERASE-RELATED"/>
    <property type="match status" value="1"/>
</dbReference>
<reference evidence="3 4" key="1">
    <citation type="submission" date="2017-12" db="EMBL/GenBank/DDBJ databases">
        <authorList>
            <consortium name="DOE Joint Genome Institute"/>
            <person name="Haridas S."/>
            <person name="Kjaerbolling I."/>
            <person name="Vesth T.C."/>
            <person name="Frisvad J.C."/>
            <person name="Nybo J.L."/>
            <person name="Theobald S."/>
            <person name="Kuo A."/>
            <person name="Bowyer P."/>
            <person name="Matsuda Y."/>
            <person name="Mondo S."/>
            <person name="Lyhne E.K."/>
            <person name="Kogle M.E."/>
            <person name="Clum A."/>
            <person name="Lipzen A."/>
            <person name="Salamov A."/>
            <person name="Ngan C.Y."/>
            <person name="Daum C."/>
            <person name="Chiniquy J."/>
            <person name="Barry K."/>
            <person name="LaButti K."/>
            <person name="Simmons B.A."/>
            <person name="Magnuson J.K."/>
            <person name="Mortensen U.H."/>
            <person name="Larsen T.O."/>
            <person name="Grigoriev I.V."/>
            <person name="Baker S.E."/>
            <person name="Andersen M.R."/>
            <person name="Nordberg H.P."/>
            <person name="Cantor M.N."/>
            <person name="Hua S.X."/>
        </authorList>
    </citation>
    <scope>NUCLEOTIDE SEQUENCE [LARGE SCALE GENOMIC DNA]</scope>
    <source>
        <strain evidence="3 4">CBS 102.13</strain>
    </source>
</reference>
<dbReference type="OrthoDB" id="7042322at2759"/>
<dbReference type="SUPFAM" id="SSF53383">
    <property type="entry name" value="PLP-dependent transferases"/>
    <property type="match status" value="1"/>
</dbReference>
<dbReference type="PANTHER" id="PTHR43795:SF39">
    <property type="entry name" value="AMINOTRANSFERASE CLASS I_CLASSII DOMAIN-CONTAINING PROTEIN"/>
    <property type="match status" value="1"/>
</dbReference>
<dbReference type="GO" id="GO:0008483">
    <property type="term" value="F:transaminase activity"/>
    <property type="evidence" value="ECO:0007669"/>
    <property type="project" value="TreeGrafter"/>
</dbReference>
<keyword evidence="4" id="KW-1185">Reference proteome</keyword>
<dbReference type="Proteomes" id="UP000234585">
    <property type="component" value="Unassembled WGS sequence"/>
</dbReference>
<dbReference type="PRINTS" id="PR00753">
    <property type="entry name" value="ACCSYNTHASE"/>
</dbReference>
<keyword evidence="1" id="KW-0663">Pyridoxal phosphate</keyword>
<organism evidence="3 4">
    <name type="scientific">Aspergillus candidus</name>
    <dbReference type="NCBI Taxonomy" id="41067"/>
    <lineage>
        <taxon>Eukaryota</taxon>
        <taxon>Fungi</taxon>
        <taxon>Dikarya</taxon>
        <taxon>Ascomycota</taxon>
        <taxon>Pezizomycotina</taxon>
        <taxon>Eurotiomycetes</taxon>
        <taxon>Eurotiomycetidae</taxon>
        <taxon>Eurotiales</taxon>
        <taxon>Aspergillaceae</taxon>
        <taxon>Aspergillus</taxon>
        <taxon>Aspergillus subgen. Circumdati</taxon>
    </lineage>
</organism>
<dbReference type="EMBL" id="KZ559177">
    <property type="protein sequence ID" value="PLB34547.1"/>
    <property type="molecule type" value="Genomic_DNA"/>
</dbReference>
<proteinExistence type="predicted"/>
<evidence type="ECO:0000256" key="1">
    <source>
        <dbReference type="ARBA" id="ARBA00022898"/>
    </source>
</evidence>
<dbReference type="InterPro" id="IPR015421">
    <property type="entry name" value="PyrdxlP-dep_Trfase_major"/>
</dbReference>
<feature type="domain" description="Aminotransferase class I/classII large" evidence="2">
    <location>
        <begin position="76"/>
        <end position="410"/>
    </location>
</feature>
<dbReference type="AlphaFoldDB" id="A0A2I2F1Q3"/>
<dbReference type="InterPro" id="IPR050478">
    <property type="entry name" value="Ethylene_sulfur-biosynth"/>
</dbReference>
<accession>A0A2I2F1Q3</accession>
<dbReference type="Pfam" id="PF00155">
    <property type="entry name" value="Aminotran_1_2"/>
    <property type="match status" value="1"/>
</dbReference>
<dbReference type="InterPro" id="IPR015424">
    <property type="entry name" value="PyrdxlP-dep_Trfase"/>
</dbReference>
<evidence type="ECO:0000313" key="4">
    <source>
        <dbReference type="Proteomes" id="UP000234585"/>
    </source>
</evidence>
<dbReference type="GO" id="GO:0006520">
    <property type="term" value="P:amino acid metabolic process"/>
    <property type="evidence" value="ECO:0007669"/>
    <property type="project" value="TreeGrafter"/>
</dbReference>
<dbReference type="GO" id="GO:0030170">
    <property type="term" value="F:pyridoxal phosphate binding"/>
    <property type="evidence" value="ECO:0007669"/>
    <property type="project" value="InterPro"/>
</dbReference>
<name>A0A2I2F1Q3_ASPCN</name>
<evidence type="ECO:0000313" key="3">
    <source>
        <dbReference type="EMBL" id="PLB34547.1"/>
    </source>
</evidence>
<dbReference type="InterPro" id="IPR004839">
    <property type="entry name" value="Aminotransferase_I/II_large"/>
</dbReference>
<dbReference type="RefSeq" id="XP_024668559.1">
    <property type="nucleotide sequence ID" value="XM_024814084.1"/>
</dbReference>
<gene>
    <name evidence="3" type="ORF">BDW47DRAFT_112086</name>
</gene>
<dbReference type="GeneID" id="36521244"/>
<protein>
    <submittedName>
        <fullName evidence="3">1-aminocyclopropane-1-carboxylate synthase</fullName>
    </submittedName>
</protein>
<dbReference type="Gene3D" id="3.40.640.10">
    <property type="entry name" value="Type I PLP-dependent aspartate aminotransferase-like (Major domain)"/>
    <property type="match status" value="1"/>
</dbReference>
<evidence type="ECO:0000259" key="2">
    <source>
        <dbReference type="Pfam" id="PF00155"/>
    </source>
</evidence>
<sequence length="420" mass="45766">MLSSRGARSAAQLDLAWRYAPTHTYDAESNPSGLISFGMAEHLPLRADMVNYINNKVVFTEDSIGYRSNSTWASRLPKALAAHLNRILAPKAPIEPKDVIVACSATALSGVLGFALAEPSDGILVSRPVYGRFELDYGIEAGVQIVYADSGPEEAFTPAVVDRYEAALHEAQKRGVTVRAVVLVNPHNPVGRCYPAETLEAVLRFCNKHRLHVIADEIYASCVFPTEDPAAVPFTSVLALDIPALIDPALVHLLYGFSKDFASGGLHLGFLITRNEAIHRVCKAVMRLHNPSAAAVTIGIAILEDTDFVAQFTAKSQQHLASTYAIVTATLNREGIKYIKGVNAGFFVYIDLSPYLPTGTGSNQEREFALAQRLLNAGVFLHPGEEHNKHPGWFRLVHAHHEDVLREGLRRMIGVLCALG</sequence>
<dbReference type="STRING" id="41067.A0A2I2F1Q3"/>
<dbReference type="InterPro" id="IPR015422">
    <property type="entry name" value="PyrdxlP-dep_Trfase_small"/>
</dbReference>
<dbReference type="CDD" id="cd00609">
    <property type="entry name" value="AAT_like"/>
    <property type="match status" value="1"/>
</dbReference>
<dbReference type="Gene3D" id="3.90.1150.10">
    <property type="entry name" value="Aspartate Aminotransferase, domain 1"/>
    <property type="match status" value="1"/>
</dbReference>